<accession>L8P7B7</accession>
<dbReference type="EMBL" id="AMLP01000166">
    <property type="protein sequence ID" value="ELS53501.1"/>
    <property type="molecule type" value="Genomic_DNA"/>
</dbReference>
<evidence type="ECO:0000313" key="2">
    <source>
        <dbReference type="EMBL" id="ELS53501.1"/>
    </source>
</evidence>
<evidence type="ECO:0000313" key="3">
    <source>
        <dbReference type="Proteomes" id="UP000011205"/>
    </source>
</evidence>
<feature type="region of interest" description="Disordered" evidence="1">
    <location>
        <begin position="1"/>
        <end position="35"/>
    </location>
</feature>
<sequence>MLGYSHARNVHGVRKSSPQATGRGPRHGRLRNRLP</sequence>
<organism evidence="2 3">
    <name type="scientific">Streptomyces viridochromogenes Tue57</name>
    <dbReference type="NCBI Taxonomy" id="1160705"/>
    <lineage>
        <taxon>Bacteria</taxon>
        <taxon>Bacillati</taxon>
        <taxon>Actinomycetota</taxon>
        <taxon>Actinomycetes</taxon>
        <taxon>Kitasatosporales</taxon>
        <taxon>Streptomycetaceae</taxon>
        <taxon>Streptomyces</taxon>
    </lineage>
</organism>
<name>L8P7B7_STRVR</name>
<feature type="compositionally biased region" description="Basic residues" evidence="1">
    <location>
        <begin position="24"/>
        <end position="35"/>
    </location>
</feature>
<dbReference type="Proteomes" id="UP000011205">
    <property type="component" value="Unassembled WGS sequence"/>
</dbReference>
<comment type="caution">
    <text evidence="2">The sequence shown here is derived from an EMBL/GenBank/DDBJ whole genome shotgun (WGS) entry which is preliminary data.</text>
</comment>
<dbReference type="AlphaFoldDB" id="L8P7B7"/>
<evidence type="ECO:0000256" key="1">
    <source>
        <dbReference type="SAM" id="MobiDB-lite"/>
    </source>
</evidence>
<reference evidence="2 3" key="1">
    <citation type="journal article" date="2013" name="Genome Announc.">
        <title>Draft Genome Sequence of Streptomyces viridochromogenes Strain Tu57, Producer of Avilamycin.</title>
        <authorList>
            <person name="Gruning B.A."/>
            <person name="Erxleben A."/>
            <person name="Hahnlein A."/>
            <person name="Gunther S."/>
        </authorList>
    </citation>
    <scope>NUCLEOTIDE SEQUENCE [LARGE SCALE GENOMIC DNA]</scope>
    <source>
        <strain evidence="2 3">Tue57</strain>
    </source>
</reference>
<proteinExistence type="predicted"/>
<gene>
    <name evidence="2" type="ORF">STVIR_5569</name>
</gene>
<protein>
    <submittedName>
        <fullName evidence="2">Uncharacterized protein</fullName>
    </submittedName>
</protein>